<dbReference type="Pfam" id="PF00072">
    <property type="entry name" value="Response_reg"/>
    <property type="match status" value="1"/>
</dbReference>
<feature type="domain" description="OmpR/PhoB-type" evidence="9">
    <location>
        <begin position="123"/>
        <end position="221"/>
    </location>
</feature>
<dbReference type="InterPro" id="IPR001867">
    <property type="entry name" value="OmpR/PhoB-type_DNA-bd"/>
</dbReference>
<keyword evidence="1 6" id="KW-0597">Phosphoprotein</keyword>
<feature type="domain" description="Response regulatory" evidence="8">
    <location>
        <begin position="2"/>
        <end position="116"/>
    </location>
</feature>
<evidence type="ECO:0000256" key="5">
    <source>
        <dbReference type="ARBA" id="ARBA00023163"/>
    </source>
</evidence>
<evidence type="ECO:0000256" key="4">
    <source>
        <dbReference type="ARBA" id="ARBA00023125"/>
    </source>
</evidence>
<sequence>MRVLLVEDYTPLRKSLTKGLRETGYAVDPVADGTEAIEYLNASDYDLVVLDLMLPGIDGFGVLHHLRDRHHPARVLILTARDHVEDRVRGLDLGADDYLVKPFAFEELTARLRALLRRKYETEPTLQVGDLVIDPTARVVRRGDRRIDLTAREYAILEALAMRAGSIVTREEIWERIYDFREERGSNVIDVYVGYLRKKLEANGGSRLLHTRRGLGYTLEES</sequence>
<accession>A0A956LWJ5</accession>
<keyword evidence="5" id="KW-0804">Transcription</keyword>
<dbReference type="GO" id="GO:0005829">
    <property type="term" value="C:cytosol"/>
    <property type="evidence" value="ECO:0007669"/>
    <property type="project" value="TreeGrafter"/>
</dbReference>
<dbReference type="InterPro" id="IPR001789">
    <property type="entry name" value="Sig_transdc_resp-reg_receiver"/>
</dbReference>
<dbReference type="PANTHER" id="PTHR48111">
    <property type="entry name" value="REGULATOR OF RPOS"/>
    <property type="match status" value="1"/>
</dbReference>
<dbReference type="AlphaFoldDB" id="A0A956LWJ5"/>
<dbReference type="GO" id="GO:0032993">
    <property type="term" value="C:protein-DNA complex"/>
    <property type="evidence" value="ECO:0007669"/>
    <property type="project" value="TreeGrafter"/>
</dbReference>
<organism evidence="10 11">
    <name type="scientific">Eiseniibacteriota bacterium</name>
    <dbReference type="NCBI Taxonomy" id="2212470"/>
    <lineage>
        <taxon>Bacteria</taxon>
        <taxon>Candidatus Eiseniibacteriota</taxon>
    </lineage>
</organism>
<evidence type="ECO:0000313" key="10">
    <source>
        <dbReference type="EMBL" id="MCA9726638.1"/>
    </source>
</evidence>
<dbReference type="FunFam" id="1.10.10.10:FF:000005">
    <property type="entry name" value="Two-component system response regulator"/>
    <property type="match status" value="1"/>
</dbReference>
<dbReference type="Proteomes" id="UP000697710">
    <property type="component" value="Unassembled WGS sequence"/>
</dbReference>
<feature type="modified residue" description="4-aspartylphosphate" evidence="6">
    <location>
        <position position="51"/>
    </location>
</feature>
<keyword evidence="3" id="KW-0805">Transcription regulation</keyword>
<dbReference type="Gene3D" id="3.40.50.2300">
    <property type="match status" value="1"/>
</dbReference>
<evidence type="ECO:0000256" key="1">
    <source>
        <dbReference type="ARBA" id="ARBA00022553"/>
    </source>
</evidence>
<dbReference type="SUPFAM" id="SSF52172">
    <property type="entry name" value="CheY-like"/>
    <property type="match status" value="1"/>
</dbReference>
<keyword evidence="2" id="KW-0902">Two-component regulatory system</keyword>
<dbReference type="GO" id="GO:0006355">
    <property type="term" value="P:regulation of DNA-templated transcription"/>
    <property type="evidence" value="ECO:0007669"/>
    <property type="project" value="InterPro"/>
</dbReference>
<evidence type="ECO:0000256" key="3">
    <source>
        <dbReference type="ARBA" id="ARBA00023015"/>
    </source>
</evidence>
<dbReference type="Pfam" id="PF00486">
    <property type="entry name" value="Trans_reg_C"/>
    <property type="match status" value="1"/>
</dbReference>
<proteinExistence type="predicted"/>
<evidence type="ECO:0000259" key="9">
    <source>
        <dbReference type="PROSITE" id="PS51755"/>
    </source>
</evidence>
<dbReference type="SMART" id="SM00862">
    <property type="entry name" value="Trans_reg_C"/>
    <property type="match status" value="1"/>
</dbReference>
<dbReference type="InterPro" id="IPR036388">
    <property type="entry name" value="WH-like_DNA-bd_sf"/>
</dbReference>
<evidence type="ECO:0000259" key="8">
    <source>
        <dbReference type="PROSITE" id="PS50110"/>
    </source>
</evidence>
<dbReference type="GO" id="GO:0000156">
    <property type="term" value="F:phosphorelay response regulator activity"/>
    <property type="evidence" value="ECO:0007669"/>
    <property type="project" value="TreeGrafter"/>
</dbReference>
<reference evidence="10" key="2">
    <citation type="journal article" date="2021" name="Microbiome">
        <title>Successional dynamics and alternative stable states in a saline activated sludge microbial community over 9 years.</title>
        <authorList>
            <person name="Wang Y."/>
            <person name="Ye J."/>
            <person name="Ju F."/>
            <person name="Liu L."/>
            <person name="Boyd J.A."/>
            <person name="Deng Y."/>
            <person name="Parks D.H."/>
            <person name="Jiang X."/>
            <person name="Yin X."/>
            <person name="Woodcroft B.J."/>
            <person name="Tyson G.W."/>
            <person name="Hugenholtz P."/>
            <person name="Polz M.F."/>
            <person name="Zhang T."/>
        </authorList>
    </citation>
    <scope>NUCLEOTIDE SEQUENCE</scope>
    <source>
        <strain evidence="10">HKST-UBA01</strain>
    </source>
</reference>
<dbReference type="SMART" id="SM00448">
    <property type="entry name" value="REC"/>
    <property type="match status" value="1"/>
</dbReference>
<name>A0A956LWJ5_UNCEI</name>
<dbReference type="FunFam" id="3.40.50.2300:FF:000002">
    <property type="entry name" value="DNA-binding response regulator PhoP"/>
    <property type="match status" value="1"/>
</dbReference>
<evidence type="ECO:0000313" key="11">
    <source>
        <dbReference type="Proteomes" id="UP000697710"/>
    </source>
</evidence>
<keyword evidence="4 7" id="KW-0238">DNA-binding</keyword>
<dbReference type="PANTHER" id="PTHR48111:SF1">
    <property type="entry name" value="TWO-COMPONENT RESPONSE REGULATOR ORR33"/>
    <property type="match status" value="1"/>
</dbReference>
<comment type="caution">
    <text evidence="10">The sequence shown here is derived from an EMBL/GenBank/DDBJ whole genome shotgun (WGS) entry which is preliminary data.</text>
</comment>
<dbReference type="InterPro" id="IPR011006">
    <property type="entry name" value="CheY-like_superfamily"/>
</dbReference>
<dbReference type="EMBL" id="JAGQHR010000051">
    <property type="protein sequence ID" value="MCA9726638.1"/>
    <property type="molecule type" value="Genomic_DNA"/>
</dbReference>
<dbReference type="PROSITE" id="PS50110">
    <property type="entry name" value="RESPONSE_REGULATORY"/>
    <property type="match status" value="1"/>
</dbReference>
<gene>
    <name evidence="10" type="ORF">KC729_03080</name>
</gene>
<evidence type="ECO:0000256" key="6">
    <source>
        <dbReference type="PROSITE-ProRule" id="PRU00169"/>
    </source>
</evidence>
<reference evidence="10" key="1">
    <citation type="submission" date="2020-04" db="EMBL/GenBank/DDBJ databases">
        <authorList>
            <person name="Zhang T."/>
        </authorList>
    </citation>
    <scope>NUCLEOTIDE SEQUENCE</scope>
    <source>
        <strain evidence="10">HKST-UBA01</strain>
    </source>
</reference>
<dbReference type="CDD" id="cd00383">
    <property type="entry name" value="trans_reg_C"/>
    <property type="match status" value="1"/>
</dbReference>
<evidence type="ECO:0000256" key="2">
    <source>
        <dbReference type="ARBA" id="ARBA00023012"/>
    </source>
</evidence>
<dbReference type="PROSITE" id="PS51755">
    <property type="entry name" value="OMPR_PHOB"/>
    <property type="match status" value="1"/>
</dbReference>
<dbReference type="Gene3D" id="1.10.10.10">
    <property type="entry name" value="Winged helix-like DNA-binding domain superfamily/Winged helix DNA-binding domain"/>
    <property type="match status" value="1"/>
</dbReference>
<dbReference type="GO" id="GO:0000976">
    <property type="term" value="F:transcription cis-regulatory region binding"/>
    <property type="evidence" value="ECO:0007669"/>
    <property type="project" value="TreeGrafter"/>
</dbReference>
<feature type="DNA-binding region" description="OmpR/PhoB-type" evidence="7">
    <location>
        <begin position="123"/>
        <end position="221"/>
    </location>
</feature>
<dbReference type="InterPro" id="IPR039420">
    <property type="entry name" value="WalR-like"/>
</dbReference>
<dbReference type="Gene3D" id="6.10.250.690">
    <property type="match status" value="1"/>
</dbReference>
<evidence type="ECO:0000256" key="7">
    <source>
        <dbReference type="PROSITE-ProRule" id="PRU01091"/>
    </source>
</evidence>
<protein>
    <submittedName>
        <fullName evidence="10">Response regulator transcription factor</fullName>
    </submittedName>
</protein>
<dbReference type="CDD" id="cd17624">
    <property type="entry name" value="REC_OmpR_PmrA-like"/>
    <property type="match status" value="1"/>
</dbReference>